<sequence>MYREPGAPGPGPPGCPLCGGGCPSGLEAYLSSREPVLVVNGDREEEEEERAVLDHVVRGRQAEPEAYPLGPAYLLAVCLRWWPAR</sequence>
<name>A0A401TSB4_CHIPU</name>
<comment type="caution">
    <text evidence="1">The sequence shown here is derived from an EMBL/GenBank/DDBJ whole genome shotgun (WGS) entry which is preliminary data.</text>
</comment>
<feature type="non-terminal residue" evidence="1">
    <location>
        <position position="85"/>
    </location>
</feature>
<protein>
    <submittedName>
        <fullName evidence="1">Uncharacterized protein</fullName>
    </submittedName>
</protein>
<evidence type="ECO:0000313" key="1">
    <source>
        <dbReference type="EMBL" id="GCC45526.1"/>
    </source>
</evidence>
<proteinExistence type="predicted"/>
<dbReference type="EMBL" id="BEZZ01163962">
    <property type="protein sequence ID" value="GCC45526.1"/>
    <property type="molecule type" value="Genomic_DNA"/>
</dbReference>
<dbReference type="AlphaFoldDB" id="A0A401TSB4"/>
<keyword evidence="2" id="KW-1185">Reference proteome</keyword>
<organism evidence="1 2">
    <name type="scientific">Chiloscyllium punctatum</name>
    <name type="common">Brownbanded bambooshark</name>
    <name type="synonym">Hemiscyllium punctatum</name>
    <dbReference type="NCBI Taxonomy" id="137246"/>
    <lineage>
        <taxon>Eukaryota</taxon>
        <taxon>Metazoa</taxon>
        <taxon>Chordata</taxon>
        <taxon>Craniata</taxon>
        <taxon>Vertebrata</taxon>
        <taxon>Chondrichthyes</taxon>
        <taxon>Elasmobranchii</taxon>
        <taxon>Galeomorphii</taxon>
        <taxon>Galeoidea</taxon>
        <taxon>Orectolobiformes</taxon>
        <taxon>Hemiscylliidae</taxon>
        <taxon>Chiloscyllium</taxon>
    </lineage>
</organism>
<reference evidence="1 2" key="1">
    <citation type="journal article" date="2018" name="Nat. Ecol. Evol.">
        <title>Shark genomes provide insights into elasmobranch evolution and the origin of vertebrates.</title>
        <authorList>
            <person name="Hara Y"/>
            <person name="Yamaguchi K"/>
            <person name="Onimaru K"/>
            <person name="Kadota M"/>
            <person name="Koyanagi M"/>
            <person name="Keeley SD"/>
            <person name="Tatsumi K"/>
            <person name="Tanaka K"/>
            <person name="Motone F"/>
            <person name="Kageyama Y"/>
            <person name="Nozu R"/>
            <person name="Adachi N"/>
            <person name="Nishimura O"/>
            <person name="Nakagawa R"/>
            <person name="Tanegashima C"/>
            <person name="Kiyatake I"/>
            <person name="Matsumoto R"/>
            <person name="Murakumo K"/>
            <person name="Nishida K"/>
            <person name="Terakita A"/>
            <person name="Kuratani S"/>
            <person name="Sato K"/>
            <person name="Hyodo S Kuraku.S."/>
        </authorList>
    </citation>
    <scope>NUCLEOTIDE SEQUENCE [LARGE SCALE GENOMIC DNA]</scope>
</reference>
<dbReference type="Proteomes" id="UP000287033">
    <property type="component" value="Unassembled WGS sequence"/>
</dbReference>
<evidence type="ECO:0000313" key="2">
    <source>
        <dbReference type="Proteomes" id="UP000287033"/>
    </source>
</evidence>
<accession>A0A401TSB4</accession>
<gene>
    <name evidence="1" type="ORF">chiPu_0029706</name>
</gene>